<protein>
    <submittedName>
        <fullName evidence="1">Uncharacterized protein</fullName>
    </submittedName>
</protein>
<name>A0A8S1PAC4_9CILI</name>
<evidence type="ECO:0000313" key="2">
    <source>
        <dbReference type="Proteomes" id="UP000692954"/>
    </source>
</evidence>
<comment type="caution">
    <text evidence="1">The sequence shown here is derived from an EMBL/GenBank/DDBJ whole genome shotgun (WGS) entry which is preliminary data.</text>
</comment>
<accession>A0A8S1PAC4</accession>
<dbReference type="Proteomes" id="UP000692954">
    <property type="component" value="Unassembled WGS sequence"/>
</dbReference>
<gene>
    <name evidence="1" type="ORF">PSON_ATCC_30995.1.T0730012</name>
</gene>
<organism evidence="1 2">
    <name type="scientific">Paramecium sonneborni</name>
    <dbReference type="NCBI Taxonomy" id="65129"/>
    <lineage>
        <taxon>Eukaryota</taxon>
        <taxon>Sar</taxon>
        <taxon>Alveolata</taxon>
        <taxon>Ciliophora</taxon>
        <taxon>Intramacronucleata</taxon>
        <taxon>Oligohymenophorea</taxon>
        <taxon>Peniculida</taxon>
        <taxon>Parameciidae</taxon>
        <taxon>Paramecium</taxon>
    </lineage>
</organism>
<proteinExistence type="predicted"/>
<reference evidence="1" key="1">
    <citation type="submission" date="2021-01" db="EMBL/GenBank/DDBJ databases">
        <authorList>
            <consortium name="Genoscope - CEA"/>
            <person name="William W."/>
        </authorList>
    </citation>
    <scope>NUCLEOTIDE SEQUENCE</scope>
</reference>
<dbReference type="AlphaFoldDB" id="A0A8S1PAC4"/>
<evidence type="ECO:0000313" key="1">
    <source>
        <dbReference type="EMBL" id="CAD8099989.1"/>
    </source>
</evidence>
<keyword evidence="2" id="KW-1185">Reference proteome</keyword>
<sequence length="123" mass="14752">MINNFLIKRNILRQSKSFDLRKHTYSNVYLENFLNHMKIQKSMCIWGFMSIIHLQQLNRQQVSFFIVSKLFIIRTKLSLIKASIFYIFATIRRTPSEISLYIFFIISNLHMSEAKAKEIELEK</sequence>
<dbReference type="EMBL" id="CAJJDN010000073">
    <property type="protein sequence ID" value="CAD8099989.1"/>
    <property type="molecule type" value="Genomic_DNA"/>
</dbReference>